<dbReference type="Proteomes" id="UP000238634">
    <property type="component" value="Unassembled WGS sequence"/>
</dbReference>
<proteinExistence type="predicted"/>
<organism evidence="1 2">
    <name type="scientific">Phormidesmis priestleyi ULC007</name>
    <dbReference type="NCBI Taxonomy" id="1920490"/>
    <lineage>
        <taxon>Bacteria</taxon>
        <taxon>Bacillati</taxon>
        <taxon>Cyanobacteriota</taxon>
        <taxon>Cyanophyceae</taxon>
        <taxon>Leptolyngbyales</taxon>
        <taxon>Leptolyngbyaceae</taxon>
        <taxon>Phormidesmis</taxon>
    </lineage>
</organism>
<evidence type="ECO:0000313" key="1">
    <source>
        <dbReference type="EMBL" id="PSB20143.1"/>
    </source>
</evidence>
<keyword evidence="2" id="KW-1185">Reference proteome</keyword>
<sequence length="109" mass="10534">MAGGVLGFVGTVTIGGVCGTGGGVTIGGVGGTIGGVGGGGVGMGRSGTGVTTSRRSRYPRSGSSESVVMQLVARVLSPPLALRVQSPSIALVCKSRVARVAVLTAFKVC</sequence>
<dbReference type="AlphaFoldDB" id="A0A2T1DI39"/>
<reference evidence="1 2" key="1">
    <citation type="submission" date="2018-02" db="EMBL/GenBank/DDBJ databases">
        <authorList>
            <person name="Cohen D.B."/>
            <person name="Kent A.D."/>
        </authorList>
    </citation>
    <scope>NUCLEOTIDE SEQUENCE [LARGE SCALE GENOMIC DNA]</scope>
    <source>
        <strain evidence="1 2">ULC007</strain>
    </source>
</reference>
<dbReference type="EMBL" id="PVWG01000007">
    <property type="protein sequence ID" value="PSB20143.1"/>
    <property type="molecule type" value="Genomic_DNA"/>
</dbReference>
<accession>A0A2T1DI39</accession>
<name>A0A2T1DI39_9CYAN</name>
<comment type="caution">
    <text evidence="1">The sequence shown here is derived from an EMBL/GenBank/DDBJ whole genome shotgun (WGS) entry which is preliminary data.</text>
</comment>
<protein>
    <submittedName>
        <fullName evidence="1">Uncharacterized protein</fullName>
    </submittedName>
</protein>
<reference evidence="1 2" key="2">
    <citation type="submission" date="2018-03" db="EMBL/GenBank/DDBJ databases">
        <title>The ancient ancestry and fast evolution of plastids.</title>
        <authorList>
            <person name="Moore K.R."/>
            <person name="Magnabosco C."/>
            <person name="Momper L."/>
            <person name="Gold D.A."/>
            <person name="Bosak T."/>
            <person name="Fournier G.P."/>
        </authorList>
    </citation>
    <scope>NUCLEOTIDE SEQUENCE [LARGE SCALE GENOMIC DNA]</scope>
    <source>
        <strain evidence="1 2">ULC007</strain>
    </source>
</reference>
<evidence type="ECO:0000313" key="2">
    <source>
        <dbReference type="Proteomes" id="UP000238634"/>
    </source>
</evidence>
<gene>
    <name evidence="1" type="ORF">C7B65_08815</name>
</gene>